<protein>
    <submittedName>
        <fullName evidence="2">Uncharacterized protein</fullName>
    </submittedName>
</protein>
<dbReference type="Proteomes" id="UP000886523">
    <property type="component" value="Unassembled WGS sequence"/>
</dbReference>
<reference evidence="2" key="1">
    <citation type="journal article" date="2020" name="Nat. Commun.">
        <title>Large-scale genome sequencing of mycorrhizal fungi provides insights into the early evolution of symbiotic traits.</title>
        <authorList>
            <person name="Miyauchi S."/>
            <person name="Kiss E."/>
            <person name="Kuo A."/>
            <person name="Drula E."/>
            <person name="Kohler A."/>
            <person name="Sanchez-Garcia M."/>
            <person name="Morin E."/>
            <person name="Andreopoulos B."/>
            <person name="Barry K.W."/>
            <person name="Bonito G."/>
            <person name="Buee M."/>
            <person name="Carver A."/>
            <person name="Chen C."/>
            <person name="Cichocki N."/>
            <person name="Clum A."/>
            <person name="Culley D."/>
            <person name="Crous P.W."/>
            <person name="Fauchery L."/>
            <person name="Girlanda M."/>
            <person name="Hayes R.D."/>
            <person name="Keri Z."/>
            <person name="LaButti K."/>
            <person name="Lipzen A."/>
            <person name="Lombard V."/>
            <person name="Magnuson J."/>
            <person name="Maillard F."/>
            <person name="Murat C."/>
            <person name="Nolan M."/>
            <person name="Ohm R.A."/>
            <person name="Pangilinan J."/>
            <person name="Pereira M.F."/>
            <person name="Perotto S."/>
            <person name="Peter M."/>
            <person name="Pfister S."/>
            <person name="Riley R."/>
            <person name="Sitrit Y."/>
            <person name="Stielow J.B."/>
            <person name="Szollosi G."/>
            <person name="Zifcakova L."/>
            <person name="Stursova M."/>
            <person name="Spatafora J.W."/>
            <person name="Tedersoo L."/>
            <person name="Vaario L.M."/>
            <person name="Yamada A."/>
            <person name="Yan M."/>
            <person name="Wang P."/>
            <person name="Xu J."/>
            <person name="Bruns T."/>
            <person name="Baldrian P."/>
            <person name="Vilgalys R."/>
            <person name="Dunand C."/>
            <person name="Henrissat B."/>
            <person name="Grigoriev I.V."/>
            <person name="Hibbett D."/>
            <person name="Nagy L.G."/>
            <person name="Martin F.M."/>
        </authorList>
    </citation>
    <scope>NUCLEOTIDE SEQUENCE</scope>
    <source>
        <strain evidence="2">UP504</strain>
    </source>
</reference>
<comment type="caution">
    <text evidence="2">The sequence shown here is derived from an EMBL/GenBank/DDBJ whole genome shotgun (WGS) entry which is preliminary data.</text>
</comment>
<name>A0A9P6DWB4_9AGAM</name>
<feature type="region of interest" description="Disordered" evidence="1">
    <location>
        <begin position="37"/>
        <end position="57"/>
    </location>
</feature>
<feature type="region of interest" description="Disordered" evidence="1">
    <location>
        <begin position="169"/>
        <end position="232"/>
    </location>
</feature>
<sequence length="259" mass="28489">MERLARELSLARAEITSLRGQCDELRLIVTNNDLRGGLEVPKSSAPLEDNGPPESVEATTARITWIGRPQSIWEGDHKDVDLTPTEADKPDVPHHSSSTAVGGRWDDIDNMSGDDARQALKSILSYFSLPPSSLRTLPPLYRHVGHERAMTFLVHADELVWKRVSLSNPRNAPRRTHSHTPLTSSSQSNSSVQAPGLSPIRKAGEQASSNPEAGGVAGNDPPNEQSTSIIFEENNVKALEDRLSLWERAVRTKMSKPKR</sequence>
<feature type="region of interest" description="Disordered" evidence="1">
    <location>
        <begin position="76"/>
        <end position="107"/>
    </location>
</feature>
<dbReference type="EMBL" id="MU128933">
    <property type="protein sequence ID" value="KAF9517311.1"/>
    <property type="molecule type" value="Genomic_DNA"/>
</dbReference>
<evidence type="ECO:0000313" key="2">
    <source>
        <dbReference type="EMBL" id="KAF9517311.1"/>
    </source>
</evidence>
<proteinExistence type="predicted"/>
<organism evidence="2 3">
    <name type="scientific">Hydnum rufescens UP504</name>
    <dbReference type="NCBI Taxonomy" id="1448309"/>
    <lineage>
        <taxon>Eukaryota</taxon>
        <taxon>Fungi</taxon>
        <taxon>Dikarya</taxon>
        <taxon>Basidiomycota</taxon>
        <taxon>Agaricomycotina</taxon>
        <taxon>Agaricomycetes</taxon>
        <taxon>Cantharellales</taxon>
        <taxon>Hydnaceae</taxon>
        <taxon>Hydnum</taxon>
    </lineage>
</organism>
<keyword evidence="3" id="KW-1185">Reference proteome</keyword>
<evidence type="ECO:0000256" key="1">
    <source>
        <dbReference type="SAM" id="MobiDB-lite"/>
    </source>
</evidence>
<accession>A0A9P6DWB4</accession>
<gene>
    <name evidence="2" type="ORF">BS47DRAFT_557506</name>
</gene>
<dbReference type="AlphaFoldDB" id="A0A9P6DWB4"/>
<evidence type="ECO:0000313" key="3">
    <source>
        <dbReference type="Proteomes" id="UP000886523"/>
    </source>
</evidence>
<feature type="compositionally biased region" description="Basic and acidic residues" evidence="1">
    <location>
        <begin position="76"/>
        <end position="94"/>
    </location>
</feature>